<keyword evidence="7" id="KW-0407">Ion channel</keyword>
<evidence type="ECO:0000256" key="5">
    <source>
        <dbReference type="ARBA" id="ARBA00023065"/>
    </source>
</evidence>
<evidence type="ECO:0000256" key="7">
    <source>
        <dbReference type="ARBA" id="ARBA00023303"/>
    </source>
</evidence>
<keyword evidence="3" id="KW-0812">Transmembrane</keyword>
<feature type="domain" description="Potassium channel tetramerisation-type BTB" evidence="8">
    <location>
        <begin position="42"/>
        <end position="122"/>
    </location>
</feature>
<evidence type="ECO:0000256" key="2">
    <source>
        <dbReference type="ARBA" id="ARBA00022448"/>
    </source>
</evidence>
<dbReference type="AlphaFoldDB" id="A0A8C6Y398"/>
<evidence type="ECO:0000313" key="10">
    <source>
        <dbReference type="Proteomes" id="UP000694559"/>
    </source>
</evidence>
<dbReference type="GO" id="GO:0008076">
    <property type="term" value="C:voltage-gated potassium channel complex"/>
    <property type="evidence" value="ECO:0007669"/>
    <property type="project" value="InterPro"/>
</dbReference>
<dbReference type="OrthoDB" id="10025005at2759"/>
<dbReference type="Proteomes" id="UP000694559">
    <property type="component" value="Unplaced"/>
</dbReference>
<reference evidence="9" key="1">
    <citation type="submission" date="2025-08" db="UniProtKB">
        <authorList>
            <consortium name="Ensembl"/>
        </authorList>
    </citation>
    <scope>IDENTIFICATION</scope>
</reference>
<reference evidence="9" key="2">
    <citation type="submission" date="2025-09" db="UniProtKB">
        <authorList>
            <consortium name="Ensembl"/>
        </authorList>
    </citation>
    <scope>IDENTIFICATION</scope>
</reference>
<dbReference type="GO" id="GO:0045211">
    <property type="term" value="C:postsynaptic membrane"/>
    <property type="evidence" value="ECO:0007669"/>
    <property type="project" value="TreeGrafter"/>
</dbReference>
<evidence type="ECO:0000256" key="4">
    <source>
        <dbReference type="ARBA" id="ARBA00022989"/>
    </source>
</evidence>
<dbReference type="PANTHER" id="PTHR11537:SF235">
    <property type="entry name" value="POTASSIUM VOLTAGE-GATED CHANNEL SUBFAMILY C MEMBER 1-LIKE"/>
    <property type="match status" value="1"/>
</dbReference>
<dbReference type="GO" id="GO:0001508">
    <property type="term" value="P:action potential"/>
    <property type="evidence" value="ECO:0007669"/>
    <property type="project" value="TreeGrafter"/>
</dbReference>
<keyword evidence="4" id="KW-1133">Transmembrane helix</keyword>
<dbReference type="Ensembl" id="ENSNNAT00000023252.1">
    <property type="protein sequence ID" value="ENSNNAP00000022185.1"/>
    <property type="gene ID" value="ENSNNAG00000014630.1"/>
</dbReference>
<dbReference type="GO" id="GO:0043679">
    <property type="term" value="C:axon terminus"/>
    <property type="evidence" value="ECO:0007669"/>
    <property type="project" value="TreeGrafter"/>
</dbReference>
<keyword evidence="5" id="KW-0406">Ion transport</keyword>
<dbReference type="GO" id="GO:0032809">
    <property type="term" value="C:neuronal cell body membrane"/>
    <property type="evidence" value="ECO:0007669"/>
    <property type="project" value="TreeGrafter"/>
</dbReference>
<organism evidence="9 10">
    <name type="scientific">Naja naja</name>
    <name type="common">Indian cobra</name>
    <dbReference type="NCBI Taxonomy" id="35670"/>
    <lineage>
        <taxon>Eukaryota</taxon>
        <taxon>Metazoa</taxon>
        <taxon>Chordata</taxon>
        <taxon>Craniata</taxon>
        <taxon>Vertebrata</taxon>
        <taxon>Euteleostomi</taxon>
        <taxon>Lepidosauria</taxon>
        <taxon>Squamata</taxon>
        <taxon>Bifurcata</taxon>
        <taxon>Unidentata</taxon>
        <taxon>Episquamata</taxon>
        <taxon>Toxicofera</taxon>
        <taxon>Serpentes</taxon>
        <taxon>Colubroidea</taxon>
        <taxon>Elapidae</taxon>
        <taxon>Elapinae</taxon>
        <taxon>Naja</taxon>
    </lineage>
</organism>
<evidence type="ECO:0000256" key="6">
    <source>
        <dbReference type="ARBA" id="ARBA00023136"/>
    </source>
</evidence>
<dbReference type="GO" id="GO:0032590">
    <property type="term" value="C:dendrite membrane"/>
    <property type="evidence" value="ECO:0007669"/>
    <property type="project" value="TreeGrafter"/>
</dbReference>
<dbReference type="SUPFAM" id="SSF54695">
    <property type="entry name" value="POZ domain"/>
    <property type="match status" value="1"/>
</dbReference>
<keyword evidence="2" id="KW-0813">Transport</keyword>
<accession>A0A8C6Y398</accession>
<dbReference type="Gene3D" id="3.30.710.10">
    <property type="entry name" value="Potassium Channel Kv1.1, Chain A"/>
    <property type="match status" value="1"/>
</dbReference>
<proteinExistence type="predicted"/>
<dbReference type="InterPro" id="IPR011333">
    <property type="entry name" value="SKP1/BTB/POZ_sf"/>
</dbReference>
<dbReference type="OMA" id="PDTQEFF"/>
<dbReference type="InterPro" id="IPR003131">
    <property type="entry name" value="T1-type_BTB"/>
</dbReference>
<dbReference type="GO" id="GO:0051260">
    <property type="term" value="P:protein homooligomerization"/>
    <property type="evidence" value="ECO:0007669"/>
    <property type="project" value="InterPro"/>
</dbReference>
<protein>
    <recommendedName>
        <fullName evidence="8">Potassium channel tetramerisation-type BTB domain-containing protein</fullName>
    </recommendedName>
</protein>
<dbReference type="InterPro" id="IPR028325">
    <property type="entry name" value="VG_K_chnl"/>
</dbReference>
<name>A0A8C6Y398_NAJNA</name>
<sequence length="155" mass="17436">MCEVETFFHVVWLPPSKKKQSGGEERVAEGAPPYMKPLEEKIFLNIGGLRYETYASTLQAVPGTKLCCLTEPQAAATFDYDPDTQEFFFDRSSCLFEDVLNYYRTKQLHCPDLTCKSALDEDRSPFQKCAEPLVPLQGESTPRAAAGQPFGVWLL</sequence>
<dbReference type="GeneTree" id="ENSGT00940000166548"/>
<dbReference type="PANTHER" id="PTHR11537">
    <property type="entry name" value="VOLTAGE-GATED POTASSIUM CHANNEL"/>
    <property type="match status" value="1"/>
</dbReference>
<dbReference type="GO" id="GO:0042734">
    <property type="term" value="C:presynaptic membrane"/>
    <property type="evidence" value="ECO:0007669"/>
    <property type="project" value="TreeGrafter"/>
</dbReference>
<dbReference type="Pfam" id="PF02214">
    <property type="entry name" value="BTB_2"/>
    <property type="match status" value="1"/>
</dbReference>
<evidence type="ECO:0000259" key="8">
    <source>
        <dbReference type="Pfam" id="PF02214"/>
    </source>
</evidence>
<evidence type="ECO:0000256" key="1">
    <source>
        <dbReference type="ARBA" id="ARBA00004141"/>
    </source>
</evidence>
<keyword evidence="10" id="KW-1185">Reference proteome</keyword>
<evidence type="ECO:0000313" key="9">
    <source>
        <dbReference type="Ensembl" id="ENSNNAP00000022185.1"/>
    </source>
</evidence>
<comment type="subcellular location">
    <subcellularLocation>
        <location evidence="1">Membrane</location>
        <topology evidence="1">Multi-pass membrane protein</topology>
    </subcellularLocation>
</comment>
<keyword evidence="6" id="KW-0472">Membrane</keyword>
<evidence type="ECO:0000256" key="3">
    <source>
        <dbReference type="ARBA" id="ARBA00022692"/>
    </source>
</evidence>
<dbReference type="GO" id="GO:0005251">
    <property type="term" value="F:delayed rectifier potassium channel activity"/>
    <property type="evidence" value="ECO:0007669"/>
    <property type="project" value="TreeGrafter"/>
</dbReference>